<evidence type="ECO:0000313" key="2">
    <source>
        <dbReference type="Proteomes" id="UP000594263"/>
    </source>
</evidence>
<accession>A0A7N0ZXB8</accession>
<protein>
    <submittedName>
        <fullName evidence="1">Uncharacterized protein</fullName>
    </submittedName>
</protein>
<evidence type="ECO:0000313" key="1">
    <source>
        <dbReference type="EnsemblPlants" id="Kaladp0045s0455.1.v1.1.CDS.1"/>
    </source>
</evidence>
<reference evidence="1" key="1">
    <citation type="submission" date="2021-01" db="UniProtKB">
        <authorList>
            <consortium name="EnsemblPlants"/>
        </authorList>
    </citation>
    <scope>IDENTIFICATION</scope>
</reference>
<keyword evidence="2" id="KW-1185">Reference proteome</keyword>
<name>A0A7N0ZXB8_KALFE</name>
<organism evidence="1 2">
    <name type="scientific">Kalanchoe fedtschenkoi</name>
    <name type="common">Lavender scallops</name>
    <name type="synonym">South American air plant</name>
    <dbReference type="NCBI Taxonomy" id="63787"/>
    <lineage>
        <taxon>Eukaryota</taxon>
        <taxon>Viridiplantae</taxon>
        <taxon>Streptophyta</taxon>
        <taxon>Embryophyta</taxon>
        <taxon>Tracheophyta</taxon>
        <taxon>Spermatophyta</taxon>
        <taxon>Magnoliopsida</taxon>
        <taxon>eudicotyledons</taxon>
        <taxon>Gunneridae</taxon>
        <taxon>Pentapetalae</taxon>
        <taxon>Saxifragales</taxon>
        <taxon>Crassulaceae</taxon>
        <taxon>Kalanchoe</taxon>
    </lineage>
</organism>
<dbReference type="AlphaFoldDB" id="A0A7N0ZXB8"/>
<dbReference type="Proteomes" id="UP000594263">
    <property type="component" value="Unplaced"/>
</dbReference>
<proteinExistence type="predicted"/>
<dbReference type="Gramene" id="Kaladp0045s0455.1.v1.1">
    <property type="protein sequence ID" value="Kaladp0045s0455.1.v1.1.CDS.1"/>
    <property type="gene ID" value="Kaladp0045s0455.v1.1"/>
</dbReference>
<dbReference type="EnsemblPlants" id="Kaladp0045s0455.1.v1.1">
    <property type="protein sequence ID" value="Kaladp0045s0455.1.v1.1.CDS.1"/>
    <property type="gene ID" value="Kaladp0045s0455.v1.1"/>
</dbReference>
<sequence length="85" mass="10169">MTSIKPTFIDIRSLLKSLTYDYSQFQTVRPQLSLAAKQSKYLKKTHVYKSLNRYLKSWNAPKDLKEVVKKLAPLWRDYTKWRCRG</sequence>